<keyword evidence="10 18" id="KW-0067">ATP-binding</keyword>
<evidence type="ECO:0000256" key="14">
    <source>
        <dbReference type="ARBA" id="ARBA00023236"/>
    </source>
</evidence>
<dbReference type="InterPro" id="IPR013815">
    <property type="entry name" value="ATP_grasp_subdomain_1"/>
</dbReference>
<dbReference type="GO" id="GO:0005524">
    <property type="term" value="F:ATP binding"/>
    <property type="evidence" value="ECO:0007669"/>
    <property type="project" value="UniProtKB-UniRule"/>
</dbReference>
<dbReference type="NCBIfam" id="NF001503">
    <property type="entry name" value="PRK00349.1"/>
    <property type="match status" value="1"/>
</dbReference>
<dbReference type="SUPFAM" id="SSF52540">
    <property type="entry name" value="P-loop containing nucleoside triphosphate hydrolases"/>
    <property type="match status" value="2"/>
</dbReference>
<dbReference type="InterPro" id="IPR041102">
    <property type="entry name" value="UvrA_inter"/>
</dbReference>
<dbReference type="Pfam" id="PF17755">
    <property type="entry name" value="UvrA_DNA-bind"/>
    <property type="match status" value="1"/>
</dbReference>
<dbReference type="GO" id="GO:0008270">
    <property type="term" value="F:zinc ion binding"/>
    <property type="evidence" value="ECO:0007669"/>
    <property type="project" value="UniProtKB-UniRule"/>
</dbReference>
<dbReference type="CDD" id="cd03270">
    <property type="entry name" value="ABC_UvrA_I"/>
    <property type="match status" value="1"/>
</dbReference>
<keyword evidence="5 18" id="KW-0547">Nucleotide-binding</keyword>
<feature type="binding site" evidence="18">
    <location>
        <begin position="33"/>
        <end position="40"/>
    </location>
    <ligand>
        <name>ATP</name>
        <dbReference type="ChEBI" id="CHEBI:30616"/>
    </ligand>
</feature>
<evidence type="ECO:0000313" key="22">
    <source>
        <dbReference type="Proteomes" id="UP000637695"/>
    </source>
</evidence>
<feature type="zinc finger region" description="C4-type" evidence="18">
    <location>
        <begin position="252"/>
        <end position="279"/>
    </location>
</feature>
<feature type="domain" description="ABC transporter" evidence="20">
    <location>
        <begin position="322"/>
        <end position="592"/>
    </location>
</feature>
<keyword evidence="12 18" id="KW-0238">DNA-binding</keyword>
<dbReference type="NCBIfam" id="TIGR00630">
    <property type="entry name" value="uvra"/>
    <property type="match status" value="1"/>
</dbReference>
<evidence type="ECO:0000256" key="12">
    <source>
        <dbReference type="ARBA" id="ARBA00023125"/>
    </source>
</evidence>
<dbReference type="PANTHER" id="PTHR43152:SF3">
    <property type="entry name" value="UVRABC SYSTEM PROTEIN A"/>
    <property type="match status" value="1"/>
</dbReference>
<dbReference type="PANTHER" id="PTHR43152">
    <property type="entry name" value="UVRABC SYSTEM PROTEIN A"/>
    <property type="match status" value="1"/>
</dbReference>
<evidence type="ECO:0000256" key="18">
    <source>
        <dbReference type="HAMAP-Rule" id="MF_00205"/>
    </source>
</evidence>
<dbReference type="Gene3D" id="3.30.1490.20">
    <property type="entry name" value="ATP-grasp fold, A domain"/>
    <property type="match status" value="1"/>
</dbReference>
<dbReference type="Gene3D" id="3.40.50.300">
    <property type="entry name" value="P-loop containing nucleotide triphosphate hydrolases"/>
    <property type="match status" value="2"/>
</dbReference>
<dbReference type="InterPro" id="IPR003439">
    <property type="entry name" value="ABC_transporter-like_ATP-bd"/>
</dbReference>
<feature type="region of interest" description="Disordered" evidence="19">
    <location>
        <begin position="951"/>
        <end position="978"/>
    </location>
</feature>
<keyword evidence="13 18" id="KW-0234">DNA repair</keyword>
<dbReference type="Proteomes" id="UP000637695">
    <property type="component" value="Unassembled WGS sequence"/>
</dbReference>
<evidence type="ECO:0000259" key="20">
    <source>
        <dbReference type="PROSITE" id="PS50893"/>
    </source>
</evidence>
<evidence type="ECO:0000256" key="3">
    <source>
        <dbReference type="ARBA" id="ARBA00022723"/>
    </source>
</evidence>
<evidence type="ECO:0000256" key="11">
    <source>
        <dbReference type="ARBA" id="ARBA00022881"/>
    </source>
</evidence>
<sequence length="978" mass="107412">MRHDAIVVKGARAHNLKNIDVTIPRDKFVVITGLSGSGKSSLAFDTIYAEGQRRYVESLSAYARQFLGQMDKPDVDAIDGLSPAISIDQKTTSRNPRSTVGTVTEIYDYLRLLYARVGRPHCPNCGIPIASQTVEQMVDRLLEFEPGTRLQVLAPVVRGRKGEHQKLLEDIAKNGFVRVRIDGEVRDLSEPVKLEKNRKHTIEVVVDRIVLKPDVASRLADSLETALSLSGGLVIADVVGREEILFSQNLACPDCGFSVEELSPRMFSFNSPYGACEACSGLGVNMEIDEELIIPDWSKSIVDGAIVPWAGSTSTYYPQLLLAACETFGIDPCTPVGQLPREQLDRILYGRGERIRFTFENDFGQVKTAEVLYEGVIPNLERRYRETASEGIREFIEEFMSSKPCPACGGRRLKPQSLAVRVGGKNIAELTDLSVAEAIQFFDALQLTPKEEAIARLVLKEIRARLGFLRDVGLEYLTLSRAAGTLSGGEAQRIRLATQLGSSLVGVLYILDEPSIGLHQRDNERLIRTLEQMRDRGNTLIVVEHDEDTMLAADYIIDMGPGAGVHGGQVVAAGTPQEIMADPQSLTGQYLSGRRFIPVPAARRGCDGRFLTVRGAREHNLKDVTVRIPVGVFTCVTGVSGSGKSTLVNEILYKALARDLNGARVRPGQHDGIDGLEHFDRVIDIDQSPIGRTPRSNPATYTGVFDDIRDLFAATPEAKMRGYKKGRFSFNIRGGRCEACRGDGIIKIEMHFLPDVYVPCEVCKGTRYNRETLEVRYKGKNIAEVLDMTIEDALAFFDAIPRIQRKLQTLVDVGLGYMRLGQPATTLSGGEAQRVKLASELHRRSNGRTLYILDEPTTGLHVADIERLLTVLHRLVDAGDTVVVIEHNLDVIKTADYIIDLGPEGGEGGGQVVAAGTPEEVCAVPESHTGRFLRRILERDRARMAAAERQAAAAAQEAAARQSVAARQTTAERQETTA</sequence>
<dbReference type="PROSITE" id="PS50893">
    <property type="entry name" value="ABC_TRANSPORTER_2"/>
    <property type="match status" value="2"/>
</dbReference>
<organism evidence="21 22">
    <name type="scientific">Alicyclobacillus cellulosilyticus</name>
    <dbReference type="NCBI Taxonomy" id="1003997"/>
    <lineage>
        <taxon>Bacteria</taxon>
        <taxon>Bacillati</taxon>
        <taxon>Bacillota</taxon>
        <taxon>Bacilli</taxon>
        <taxon>Bacillales</taxon>
        <taxon>Alicyclobacillaceae</taxon>
        <taxon>Alicyclobacillus</taxon>
    </lineage>
</organism>
<keyword evidence="2 18" id="KW-0963">Cytoplasm</keyword>
<evidence type="ECO:0000313" key="21">
    <source>
        <dbReference type="EMBL" id="GGJ05834.1"/>
    </source>
</evidence>
<proteinExistence type="inferred from homology"/>
<comment type="subcellular location">
    <subcellularLocation>
        <location evidence="1 18">Cytoplasm</location>
    </subcellularLocation>
</comment>
<comment type="subunit">
    <text evidence="18">Forms a heterotetramer with UvrB during the search for lesions.</text>
</comment>
<dbReference type="GO" id="GO:0006289">
    <property type="term" value="P:nucleotide-excision repair"/>
    <property type="evidence" value="ECO:0007669"/>
    <property type="project" value="UniProtKB-UniRule"/>
</dbReference>
<dbReference type="Gene3D" id="1.20.1580.10">
    <property type="entry name" value="ABC transporter ATPase like domain"/>
    <property type="match status" value="2"/>
</dbReference>
<dbReference type="PROSITE" id="PS00211">
    <property type="entry name" value="ABC_TRANSPORTER_1"/>
    <property type="match status" value="2"/>
</dbReference>
<evidence type="ECO:0000256" key="6">
    <source>
        <dbReference type="ARBA" id="ARBA00022763"/>
    </source>
</evidence>
<name>A0A917NJG3_9BACL</name>
<dbReference type="AlphaFoldDB" id="A0A917NJG3"/>
<feature type="zinc finger region" description="C4-type" evidence="18">
    <location>
        <begin position="737"/>
        <end position="763"/>
    </location>
</feature>
<dbReference type="HAMAP" id="MF_00205">
    <property type="entry name" value="UvrA"/>
    <property type="match status" value="1"/>
</dbReference>
<keyword evidence="9 18" id="KW-0862">Zinc</keyword>
<keyword evidence="8 18" id="KW-0863">Zinc-finger</keyword>
<dbReference type="Pfam" id="PF17760">
    <property type="entry name" value="UvrA_inter"/>
    <property type="match status" value="1"/>
</dbReference>
<evidence type="ECO:0000256" key="2">
    <source>
        <dbReference type="ARBA" id="ARBA00022490"/>
    </source>
</evidence>
<evidence type="ECO:0000256" key="19">
    <source>
        <dbReference type="SAM" id="MobiDB-lite"/>
    </source>
</evidence>
<feature type="domain" description="ABC transporter" evidence="20">
    <location>
        <begin position="594"/>
        <end position="934"/>
    </location>
</feature>
<comment type="caution">
    <text evidence="21">The sequence shown here is derived from an EMBL/GenBank/DDBJ whole genome shotgun (WGS) entry which is preliminary data.</text>
</comment>
<feature type="compositionally biased region" description="Low complexity" evidence="19">
    <location>
        <begin position="951"/>
        <end position="968"/>
    </location>
</feature>
<evidence type="ECO:0000256" key="13">
    <source>
        <dbReference type="ARBA" id="ARBA00023204"/>
    </source>
</evidence>
<evidence type="ECO:0000256" key="7">
    <source>
        <dbReference type="ARBA" id="ARBA00022769"/>
    </source>
</evidence>
<evidence type="ECO:0000256" key="8">
    <source>
        <dbReference type="ARBA" id="ARBA00022771"/>
    </source>
</evidence>
<dbReference type="FunFam" id="1.20.1580.10:FF:000002">
    <property type="entry name" value="UvrABC system protein A"/>
    <property type="match status" value="1"/>
</dbReference>
<evidence type="ECO:0000256" key="17">
    <source>
        <dbReference type="ARBA" id="ARBA00042156"/>
    </source>
</evidence>
<dbReference type="GO" id="GO:0009381">
    <property type="term" value="F:excinuclease ABC activity"/>
    <property type="evidence" value="ECO:0007669"/>
    <property type="project" value="UniProtKB-UniRule"/>
</dbReference>
<evidence type="ECO:0000256" key="1">
    <source>
        <dbReference type="ARBA" id="ARBA00004496"/>
    </source>
</evidence>
<dbReference type="GO" id="GO:0009432">
    <property type="term" value="P:SOS response"/>
    <property type="evidence" value="ECO:0007669"/>
    <property type="project" value="UniProtKB-UniRule"/>
</dbReference>
<evidence type="ECO:0000256" key="5">
    <source>
        <dbReference type="ARBA" id="ARBA00022741"/>
    </source>
</evidence>
<dbReference type="InterPro" id="IPR017871">
    <property type="entry name" value="ABC_transporter-like_CS"/>
</dbReference>
<keyword evidence="7 18" id="KW-0228">DNA excision</keyword>
<dbReference type="InterPro" id="IPR027417">
    <property type="entry name" value="P-loop_NTPase"/>
</dbReference>
<dbReference type="GO" id="GO:0009380">
    <property type="term" value="C:excinuclease repair complex"/>
    <property type="evidence" value="ECO:0007669"/>
    <property type="project" value="InterPro"/>
</dbReference>
<reference evidence="21" key="1">
    <citation type="journal article" date="2014" name="Int. J. Syst. Evol. Microbiol.">
        <title>Complete genome sequence of Corynebacterium casei LMG S-19264T (=DSM 44701T), isolated from a smear-ripened cheese.</title>
        <authorList>
            <consortium name="US DOE Joint Genome Institute (JGI-PGF)"/>
            <person name="Walter F."/>
            <person name="Albersmeier A."/>
            <person name="Kalinowski J."/>
            <person name="Ruckert C."/>
        </authorList>
    </citation>
    <scope>NUCLEOTIDE SEQUENCE</scope>
    <source>
        <strain evidence="21">JCM 18487</strain>
    </source>
</reference>
<keyword evidence="14 18" id="KW-0742">SOS response</keyword>
<protein>
    <recommendedName>
        <fullName evidence="16 18">UvrABC system protein A</fullName>
        <shortName evidence="18">UvrA protein</shortName>
    </recommendedName>
    <alternativeName>
        <fullName evidence="17 18">Excinuclease ABC subunit A</fullName>
    </alternativeName>
</protein>
<keyword evidence="6 18" id="KW-0227">DNA damage</keyword>
<dbReference type="InterPro" id="IPR041552">
    <property type="entry name" value="UvrA_DNA-bd"/>
</dbReference>
<reference evidence="21" key="2">
    <citation type="submission" date="2020-09" db="EMBL/GenBank/DDBJ databases">
        <authorList>
            <person name="Sun Q."/>
            <person name="Ohkuma M."/>
        </authorList>
    </citation>
    <scope>NUCLEOTIDE SEQUENCE</scope>
    <source>
        <strain evidence="21">JCM 18487</strain>
    </source>
</reference>
<dbReference type="FunFam" id="1.20.1580.10:FF:000001">
    <property type="entry name" value="UvrABC system protein A"/>
    <property type="match status" value="1"/>
</dbReference>
<dbReference type="InterPro" id="IPR003593">
    <property type="entry name" value="AAA+_ATPase"/>
</dbReference>
<gene>
    <name evidence="18 21" type="primary">uvrA</name>
    <name evidence="21" type="ORF">GCM10010885_13760</name>
</gene>
<dbReference type="CDD" id="cd03271">
    <property type="entry name" value="ABC_UvrA_II"/>
    <property type="match status" value="1"/>
</dbReference>
<evidence type="ECO:0000256" key="9">
    <source>
        <dbReference type="ARBA" id="ARBA00022833"/>
    </source>
</evidence>
<keyword evidence="11 18" id="KW-0267">Excision nuclease</keyword>
<evidence type="ECO:0000256" key="15">
    <source>
        <dbReference type="ARBA" id="ARBA00038000"/>
    </source>
</evidence>
<keyword evidence="22" id="KW-1185">Reference proteome</keyword>
<dbReference type="Gene3D" id="1.10.8.280">
    <property type="entry name" value="ABC transporter ATPase domain-like"/>
    <property type="match status" value="1"/>
</dbReference>
<feature type="binding site" evidence="18">
    <location>
        <begin position="638"/>
        <end position="645"/>
    </location>
    <ligand>
        <name>ATP</name>
        <dbReference type="ChEBI" id="CHEBI:30616"/>
    </ligand>
</feature>
<dbReference type="SMART" id="SM00382">
    <property type="entry name" value="AAA"/>
    <property type="match status" value="2"/>
</dbReference>
<dbReference type="InterPro" id="IPR004602">
    <property type="entry name" value="UvrA"/>
</dbReference>
<dbReference type="RefSeq" id="WP_188882014.1">
    <property type="nucleotide sequence ID" value="NZ_BMOY01000018.1"/>
</dbReference>
<dbReference type="GO" id="GO:0016887">
    <property type="term" value="F:ATP hydrolysis activity"/>
    <property type="evidence" value="ECO:0007669"/>
    <property type="project" value="InterPro"/>
</dbReference>
<dbReference type="GO" id="GO:0003677">
    <property type="term" value="F:DNA binding"/>
    <property type="evidence" value="ECO:0007669"/>
    <property type="project" value="UniProtKB-UniRule"/>
</dbReference>
<comment type="function">
    <text evidence="18">The UvrABC repair system catalyzes the recognition and processing of DNA lesions. UvrA is an ATPase and a DNA-binding protein. A damage recognition complex composed of 2 UvrA and 2 UvrB subunits scans DNA for abnormalities. When the presence of a lesion has been verified by UvrB, the UvrA molecules dissociate.</text>
</comment>
<keyword evidence="3 18" id="KW-0479">Metal-binding</keyword>
<evidence type="ECO:0000256" key="4">
    <source>
        <dbReference type="ARBA" id="ARBA00022737"/>
    </source>
</evidence>
<comment type="similarity">
    <text evidence="15 18">Belongs to the ABC transporter superfamily. UvrA family.</text>
</comment>
<keyword evidence="4 18" id="KW-0677">Repeat</keyword>
<dbReference type="EMBL" id="BMOY01000018">
    <property type="protein sequence ID" value="GGJ05834.1"/>
    <property type="molecule type" value="Genomic_DNA"/>
</dbReference>
<accession>A0A917NJG3</accession>
<evidence type="ECO:0000256" key="16">
    <source>
        <dbReference type="ARBA" id="ARBA00039316"/>
    </source>
</evidence>
<evidence type="ECO:0000256" key="10">
    <source>
        <dbReference type="ARBA" id="ARBA00022840"/>
    </source>
</evidence>
<dbReference type="GO" id="GO:0005737">
    <property type="term" value="C:cytoplasm"/>
    <property type="evidence" value="ECO:0007669"/>
    <property type="project" value="UniProtKB-SubCell"/>
</dbReference>